<dbReference type="InterPro" id="IPR025659">
    <property type="entry name" value="Tubby-like_C"/>
</dbReference>
<feature type="domain" description="Tubby C-terminal" evidence="8">
    <location>
        <begin position="311"/>
        <end position="550"/>
    </location>
</feature>
<dbReference type="FunFam" id="3.20.90.10:FF:000001">
    <property type="entry name" value="Tubby-like protein"/>
    <property type="match status" value="1"/>
</dbReference>
<dbReference type="PRINTS" id="PR01574">
    <property type="entry name" value="TUBBYPROTEIN"/>
</dbReference>
<dbReference type="GO" id="GO:0005576">
    <property type="term" value="C:extracellular region"/>
    <property type="evidence" value="ECO:0007669"/>
    <property type="project" value="UniProtKB-SubCell"/>
</dbReference>
<feature type="compositionally biased region" description="Polar residues" evidence="7">
    <location>
        <begin position="66"/>
        <end position="82"/>
    </location>
</feature>
<organism evidence="10 11">
    <name type="scientific">Elysia chlorotica</name>
    <name type="common">Eastern emerald elysia</name>
    <name type="synonym">Sea slug</name>
    <dbReference type="NCBI Taxonomy" id="188477"/>
    <lineage>
        <taxon>Eukaryota</taxon>
        <taxon>Metazoa</taxon>
        <taxon>Spiralia</taxon>
        <taxon>Lophotrochozoa</taxon>
        <taxon>Mollusca</taxon>
        <taxon>Gastropoda</taxon>
        <taxon>Heterobranchia</taxon>
        <taxon>Euthyneura</taxon>
        <taxon>Panpulmonata</taxon>
        <taxon>Sacoglossa</taxon>
        <taxon>Placobranchoidea</taxon>
        <taxon>Plakobranchidae</taxon>
        <taxon>Elysia</taxon>
    </lineage>
</organism>
<evidence type="ECO:0000256" key="2">
    <source>
        <dbReference type="ARBA" id="ARBA00004613"/>
    </source>
</evidence>
<evidence type="ECO:0000256" key="5">
    <source>
        <dbReference type="ARBA" id="ARBA00022525"/>
    </source>
</evidence>
<dbReference type="InterPro" id="IPR018066">
    <property type="entry name" value="Tubby_C_CS"/>
</dbReference>
<proteinExistence type="inferred from homology"/>
<feature type="compositionally biased region" description="Polar residues" evidence="7">
    <location>
        <begin position="234"/>
        <end position="251"/>
    </location>
</feature>
<dbReference type="PRINTS" id="PR01573">
    <property type="entry name" value="SUPERTUBBY"/>
</dbReference>
<evidence type="ECO:0000259" key="9">
    <source>
        <dbReference type="Pfam" id="PF16322"/>
    </source>
</evidence>
<dbReference type="OrthoDB" id="8775810at2759"/>
<dbReference type="PROSITE" id="PS01200">
    <property type="entry name" value="TUB_1"/>
    <property type="match status" value="1"/>
</dbReference>
<feature type="compositionally biased region" description="Basic residues" evidence="7">
    <location>
        <begin position="256"/>
        <end position="269"/>
    </location>
</feature>
<comment type="subcellular location">
    <subcellularLocation>
        <location evidence="1">Cytoplasm</location>
    </subcellularLocation>
    <subcellularLocation>
        <location evidence="2">Secreted</location>
    </subcellularLocation>
</comment>
<protein>
    <recommendedName>
        <fullName evidence="6">Tubby-like protein</fullName>
    </recommendedName>
</protein>
<dbReference type="InterPro" id="IPR005398">
    <property type="entry name" value="Tubby_N"/>
</dbReference>
<reference evidence="10 11" key="1">
    <citation type="submission" date="2019-01" db="EMBL/GenBank/DDBJ databases">
        <title>A draft genome assembly of the solar-powered sea slug Elysia chlorotica.</title>
        <authorList>
            <person name="Cai H."/>
            <person name="Li Q."/>
            <person name="Fang X."/>
            <person name="Li J."/>
            <person name="Curtis N.E."/>
            <person name="Altenburger A."/>
            <person name="Shibata T."/>
            <person name="Feng M."/>
            <person name="Maeda T."/>
            <person name="Schwartz J.A."/>
            <person name="Shigenobu S."/>
            <person name="Lundholm N."/>
            <person name="Nishiyama T."/>
            <person name="Yang H."/>
            <person name="Hasebe M."/>
            <person name="Li S."/>
            <person name="Pierce S.K."/>
            <person name="Wang J."/>
        </authorList>
    </citation>
    <scope>NUCLEOTIDE SEQUENCE [LARGE SCALE GENOMIC DNA]</scope>
    <source>
        <strain evidence="10">EC2010</strain>
        <tissue evidence="10">Whole organism of an adult</tissue>
    </source>
</reference>
<feature type="compositionally biased region" description="Low complexity" evidence="7">
    <location>
        <begin position="83"/>
        <end position="93"/>
    </location>
</feature>
<keyword evidence="4" id="KW-0963">Cytoplasm</keyword>
<evidence type="ECO:0000256" key="3">
    <source>
        <dbReference type="ARBA" id="ARBA00007129"/>
    </source>
</evidence>
<comment type="similarity">
    <text evidence="3 6">Belongs to the TUB family.</text>
</comment>
<dbReference type="GO" id="GO:0005737">
    <property type="term" value="C:cytoplasm"/>
    <property type="evidence" value="ECO:0007669"/>
    <property type="project" value="UniProtKB-SubCell"/>
</dbReference>
<dbReference type="PANTHER" id="PTHR16517">
    <property type="entry name" value="TUBBY-RELATED"/>
    <property type="match status" value="1"/>
</dbReference>
<evidence type="ECO:0000259" key="8">
    <source>
        <dbReference type="Pfam" id="PF01167"/>
    </source>
</evidence>
<dbReference type="AlphaFoldDB" id="A0A433UAC3"/>
<dbReference type="GO" id="GO:0061512">
    <property type="term" value="P:protein localization to cilium"/>
    <property type="evidence" value="ECO:0007669"/>
    <property type="project" value="TreeGrafter"/>
</dbReference>
<dbReference type="SUPFAM" id="SSF54518">
    <property type="entry name" value="Tubby C-terminal domain-like"/>
    <property type="match status" value="1"/>
</dbReference>
<dbReference type="Gene3D" id="3.20.90.10">
    <property type="entry name" value="Tubby Protein, Chain A"/>
    <property type="match status" value="1"/>
</dbReference>
<feature type="compositionally biased region" description="Low complexity" evidence="7">
    <location>
        <begin position="218"/>
        <end position="233"/>
    </location>
</feature>
<dbReference type="Pfam" id="PF01167">
    <property type="entry name" value="Tub"/>
    <property type="match status" value="1"/>
</dbReference>
<dbReference type="EMBL" id="RQTK01000025">
    <property type="protein sequence ID" value="RUS90758.1"/>
    <property type="molecule type" value="Genomic_DNA"/>
</dbReference>
<dbReference type="InterPro" id="IPR000007">
    <property type="entry name" value="Tubby_C"/>
</dbReference>
<gene>
    <name evidence="10" type="ORF">EGW08_001469</name>
</gene>
<sequence length="556" mass="60812">FSPHHSPPVVAFPINTNRTPSLIFSPPHPSRGSIPDEYTQNKLESQRALIEKSARKKRQMPLMMQPNDTGSSRPNSGRKQGLQQQQQQQQQQQHMSSNNGSWDESRPLQFGGGEPIPGSTEDPTPVGRSYMGGGGGGGGGGTYNVHGVTEGDSRDMSDTDSDDIPTIPTDSDPPASRNRPQGRPAPAHSGGTPLIHDDDVDSESKPMPVAPSSGIGGSRSPSLQNAASYAAASTFTTQNSGGSPEVNNETDNMPKAKSKKKKKKSKKSKGLNSESEDVDQAENDSLNPPGAGAGGARPYTPDPSELDDFVMRPAPQGVTMKCRITRDKRGVDRNIYPTYFLHLEQDNGRKVFLLAGRKRKKSATSNYLISTDPTDLTRNGDAYCGKLRSNLLGTQFTLFDNGDNPRKAAPHGARQEMVAMAYETNVLGFKGPRKMTIIIPGMTSEHQRVNIKPQGQHDGLIERWKRKNMENLLELHNKTPVWNDDTQSYVLNFHGRVTQASVKNFQIVHDNDVDYIVMQFGRVAEDVFTMDYNYPMCALQAFGIALSSFDGKLACE</sequence>
<evidence type="ECO:0000256" key="7">
    <source>
        <dbReference type="SAM" id="MobiDB-lite"/>
    </source>
</evidence>
<feature type="region of interest" description="Disordered" evidence="7">
    <location>
        <begin position="1"/>
        <end position="311"/>
    </location>
</feature>
<comment type="caution">
    <text evidence="10">The sequence shown here is derived from an EMBL/GenBank/DDBJ whole genome shotgun (WGS) entry which is preliminary data.</text>
</comment>
<feature type="compositionally biased region" description="Low complexity" evidence="7">
    <location>
        <begin position="164"/>
        <end position="174"/>
    </location>
</feature>
<feature type="domain" description="Tubby N-terminal" evidence="9">
    <location>
        <begin position="46"/>
        <end position="79"/>
    </location>
</feature>
<feature type="compositionally biased region" description="Gly residues" evidence="7">
    <location>
        <begin position="130"/>
        <end position="142"/>
    </location>
</feature>
<evidence type="ECO:0000313" key="11">
    <source>
        <dbReference type="Proteomes" id="UP000271974"/>
    </source>
</evidence>
<evidence type="ECO:0000256" key="1">
    <source>
        <dbReference type="ARBA" id="ARBA00004496"/>
    </source>
</evidence>
<dbReference type="GO" id="GO:0005929">
    <property type="term" value="C:cilium"/>
    <property type="evidence" value="ECO:0007669"/>
    <property type="project" value="TreeGrafter"/>
</dbReference>
<accession>A0A433UAC3</accession>
<evidence type="ECO:0000256" key="4">
    <source>
        <dbReference type="ARBA" id="ARBA00022490"/>
    </source>
</evidence>
<feature type="non-terminal residue" evidence="10">
    <location>
        <position position="1"/>
    </location>
</feature>
<dbReference type="Pfam" id="PF16322">
    <property type="entry name" value="Tub_N"/>
    <property type="match status" value="1"/>
</dbReference>
<evidence type="ECO:0000256" key="6">
    <source>
        <dbReference type="RuleBase" id="RU361125"/>
    </source>
</evidence>
<dbReference type="PROSITE" id="PS01201">
    <property type="entry name" value="TUB_2"/>
    <property type="match status" value="1"/>
</dbReference>
<evidence type="ECO:0000313" key="10">
    <source>
        <dbReference type="EMBL" id="RUS90758.1"/>
    </source>
</evidence>
<dbReference type="PANTHER" id="PTHR16517:SF7">
    <property type="entry name" value="PROTEIN KING TUBBY"/>
    <property type="match status" value="1"/>
</dbReference>
<dbReference type="STRING" id="188477.A0A433UAC3"/>
<keyword evidence="5" id="KW-0964">Secreted</keyword>
<dbReference type="Proteomes" id="UP000271974">
    <property type="component" value="Unassembled WGS sequence"/>
</dbReference>
<name>A0A433UAC3_ELYCH</name>
<keyword evidence="11" id="KW-1185">Reference proteome</keyword>